<dbReference type="EMBL" id="FMDN01000009">
    <property type="protein sequence ID" value="SCG55635.1"/>
    <property type="molecule type" value="Genomic_DNA"/>
</dbReference>
<dbReference type="Pfam" id="PF19054">
    <property type="entry name" value="DUF5753"/>
    <property type="match status" value="1"/>
</dbReference>
<gene>
    <name evidence="2" type="ORF">GA0070560_109189</name>
</gene>
<dbReference type="InterPro" id="IPR043917">
    <property type="entry name" value="DUF5753"/>
</dbReference>
<keyword evidence="3" id="KW-1185">Reference proteome</keyword>
<dbReference type="AlphaFoldDB" id="A0A1C5IBW3"/>
<reference evidence="3" key="1">
    <citation type="submission" date="2016-06" db="EMBL/GenBank/DDBJ databases">
        <authorList>
            <person name="Varghese N."/>
        </authorList>
    </citation>
    <scope>NUCLEOTIDE SEQUENCE [LARGE SCALE GENOMIC DNA]</scope>
    <source>
        <strain evidence="3">DSM 43171</strain>
    </source>
</reference>
<dbReference type="RefSeq" id="WP_091297047.1">
    <property type="nucleotide sequence ID" value="NZ_FMDN01000009.1"/>
</dbReference>
<evidence type="ECO:0000313" key="2">
    <source>
        <dbReference type="EMBL" id="SCG55635.1"/>
    </source>
</evidence>
<protein>
    <recommendedName>
        <fullName evidence="1">DUF5753 domain-containing protein</fullName>
    </recommendedName>
</protein>
<proteinExistence type="predicted"/>
<feature type="domain" description="DUF5753" evidence="1">
    <location>
        <begin position="26"/>
        <end position="81"/>
    </location>
</feature>
<accession>A0A1C5IBW3</accession>
<evidence type="ECO:0000259" key="1">
    <source>
        <dbReference type="Pfam" id="PF19054"/>
    </source>
</evidence>
<dbReference type="STRING" id="47864.GA0070560_109189"/>
<evidence type="ECO:0000313" key="3">
    <source>
        <dbReference type="Proteomes" id="UP000199408"/>
    </source>
</evidence>
<organism evidence="2 3">
    <name type="scientific">Micromonospora halophytica</name>
    <dbReference type="NCBI Taxonomy" id="47864"/>
    <lineage>
        <taxon>Bacteria</taxon>
        <taxon>Bacillati</taxon>
        <taxon>Actinomycetota</taxon>
        <taxon>Actinomycetes</taxon>
        <taxon>Micromonosporales</taxon>
        <taxon>Micromonosporaceae</taxon>
        <taxon>Micromonospora</taxon>
    </lineage>
</organism>
<sequence>MMRFPRPAQLREQAGMILRATTELGCATALCRQQPDVTETERAWLIEVRLRRQGVLRQLPAATQFEVRLAEAVLLRTVSDRR</sequence>
<name>A0A1C5IBW3_9ACTN</name>
<dbReference type="Proteomes" id="UP000199408">
    <property type="component" value="Unassembled WGS sequence"/>
</dbReference>